<dbReference type="InterPro" id="IPR020864">
    <property type="entry name" value="MACPF"/>
</dbReference>
<keyword evidence="4" id="KW-0472">Membrane</keyword>
<dbReference type="AlphaFoldDB" id="A0A814U6A1"/>
<accession>A0A814U6A1</accession>
<evidence type="ECO:0000313" key="11">
    <source>
        <dbReference type="Proteomes" id="UP000663870"/>
    </source>
</evidence>
<dbReference type="InterPro" id="IPR020863">
    <property type="entry name" value="MACPF_CS"/>
</dbReference>
<evidence type="ECO:0000259" key="7">
    <source>
        <dbReference type="PROSITE" id="PS51412"/>
    </source>
</evidence>
<organism evidence="8 10">
    <name type="scientific">Rotaria sordida</name>
    <dbReference type="NCBI Taxonomy" id="392033"/>
    <lineage>
        <taxon>Eukaryota</taxon>
        <taxon>Metazoa</taxon>
        <taxon>Spiralia</taxon>
        <taxon>Gnathifera</taxon>
        <taxon>Rotifera</taxon>
        <taxon>Eurotatoria</taxon>
        <taxon>Bdelloidea</taxon>
        <taxon>Philodinida</taxon>
        <taxon>Philodinidae</taxon>
        <taxon>Rotaria</taxon>
    </lineage>
</organism>
<keyword evidence="3" id="KW-0964">Secreted</keyword>
<evidence type="ECO:0000256" key="4">
    <source>
        <dbReference type="ARBA" id="ARBA00023136"/>
    </source>
</evidence>
<dbReference type="PROSITE" id="PS51412">
    <property type="entry name" value="MACPF_2"/>
    <property type="match status" value="1"/>
</dbReference>
<evidence type="ECO:0000256" key="6">
    <source>
        <dbReference type="SAM" id="SignalP"/>
    </source>
</evidence>
<dbReference type="EMBL" id="CAJNOL010001793">
    <property type="protein sequence ID" value="CAF1419763.1"/>
    <property type="molecule type" value="Genomic_DNA"/>
</dbReference>
<evidence type="ECO:0000313" key="9">
    <source>
        <dbReference type="EMBL" id="CAF1419763.1"/>
    </source>
</evidence>
<dbReference type="Pfam" id="PF01823">
    <property type="entry name" value="MACPF"/>
    <property type="match status" value="1"/>
</dbReference>
<evidence type="ECO:0000256" key="1">
    <source>
        <dbReference type="ARBA" id="ARBA00004370"/>
    </source>
</evidence>
<feature type="chain" id="PRO_5044132004" description="MACPF domain-containing protein" evidence="6">
    <location>
        <begin position="21"/>
        <end position="352"/>
    </location>
</feature>
<dbReference type="GO" id="GO:0005576">
    <property type="term" value="C:extracellular region"/>
    <property type="evidence" value="ECO:0007669"/>
    <property type="project" value="UniProtKB-SubCell"/>
</dbReference>
<sequence length="352" mass="40091">MNKFLIIGSLWIMIVIVVSSVPVPNIPGLDHLISGFDASKMKSISELEVVSQDDKIKAAIFDLSELGQPYVLKTNGHTQVFQTPLAVQVTDVSRRRENYCEKIASSFEEFYHSYFQSTSFSVGIKVSNFEAGIGYNKILERAYNSTKDNKQSIGISGRWWGMYSMQLPPAFLLPFSRYFNQSIQRLQQIGIPTSEGQQTTYNSVVRAYGTHYISSVIVGGTAFMYTFVNTSYSSSQSYEKVFEQISLKFQYKSVFSLSGNHTTGSISERLSKEFLKNSNDMTEFYPPVQPEQGKSEWEAWLNQAWQQPVAVNRTVSPIIDLVVDYPDVQTHLQKTIDYYIQFNKYPTLQQLQ</sequence>
<evidence type="ECO:0000313" key="10">
    <source>
        <dbReference type="Proteomes" id="UP000663854"/>
    </source>
</evidence>
<feature type="domain" description="MACPF" evidence="7">
    <location>
        <begin position="15"/>
        <end position="352"/>
    </location>
</feature>
<comment type="caution">
    <text evidence="8">The sequence shown here is derived from an EMBL/GenBank/DDBJ whole genome shotgun (WGS) entry which is preliminary data.</text>
</comment>
<proteinExistence type="predicted"/>
<evidence type="ECO:0000313" key="8">
    <source>
        <dbReference type="EMBL" id="CAF1167787.1"/>
    </source>
</evidence>
<feature type="signal peptide" evidence="6">
    <location>
        <begin position="1"/>
        <end position="20"/>
    </location>
</feature>
<dbReference type="Proteomes" id="UP000663870">
    <property type="component" value="Unassembled WGS sequence"/>
</dbReference>
<keyword evidence="6" id="KW-0732">Signal</keyword>
<protein>
    <recommendedName>
        <fullName evidence="7">MACPF domain-containing protein</fullName>
    </recommendedName>
</protein>
<evidence type="ECO:0000256" key="5">
    <source>
        <dbReference type="ARBA" id="ARBA00023157"/>
    </source>
</evidence>
<keyword evidence="5" id="KW-1015">Disulfide bond</keyword>
<evidence type="ECO:0000256" key="2">
    <source>
        <dbReference type="ARBA" id="ARBA00004613"/>
    </source>
</evidence>
<dbReference type="Proteomes" id="UP000663854">
    <property type="component" value="Unassembled WGS sequence"/>
</dbReference>
<gene>
    <name evidence="9" type="ORF">JXQ802_LOCUS35783</name>
    <name evidence="8" type="ORF">PYM288_LOCUS23097</name>
</gene>
<dbReference type="EMBL" id="CAJNOH010001041">
    <property type="protein sequence ID" value="CAF1167787.1"/>
    <property type="molecule type" value="Genomic_DNA"/>
</dbReference>
<evidence type="ECO:0000256" key="3">
    <source>
        <dbReference type="ARBA" id="ARBA00022525"/>
    </source>
</evidence>
<dbReference type="GO" id="GO:0016020">
    <property type="term" value="C:membrane"/>
    <property type="evidence" value="ECO:0007669"/>
    <property type="project" value="UniProtKB-SubCell"/>
</dbReference>
<name>A0A814U6A1_9BILA</name>
<dbReference type="PROSITE" id="PS00279">
    <property type="entry name" value="MACPF_1"/>
    <property type="match status" value="1"/>
</dbReference>
<keyword evidence="11" id="KW-1185">Reference proteome</keyword>
<comment type="subcellular location">
    <subcellularLocation>
        <location evidence="1">Membrane</location>
    </subcellularLocation>
    <subcellularLocation>
        <location evidence="2">Secreted</location>
    </subcellularLocation>
</comment>
<reference evidence="8" key="1">
    <citation type="submission" date="2021-02" db="EMBL/GenBank/DDBJ databases">
        <authorList>
            <person name="Nowell W R."/>
        </authorList>
    </citation>
    <scope>NUCLEOTIDE SEQUENCE</scope>
</reference>